<name>A0ACB9ZZ31_CATRO</name>
<protein>
    <submittedName>
        <fullName evidence="1">Uncharacterized protein</fullName>
    </submittedName>
</protein>
<gene>
    <name evidence="1" type="ORF">M9H77_30624</name>
</gene>
<dbReference type="EMBL" id="CM044707">
    <property type="protein sequence ID" value="KAI5653437.1"/>
    <property type="molecule type" value="Genomic_DNA"/>
</dbReference>
<accession>A0ACB9ZZ31</accession>
<evidence type="ECO:0000313" key="2">
    <source>
        <dbReference type="Proteomes" id="UP001060085"/>
    </source>
</evidence>
<proteinExistence type="predicted"/>
<evidence type="ECO:0000313" key="1">
    <source>
        <dbReference type="EMBL" id="KAI5653437.1"/>
    </source>
</evidence>
<reference evidence="2" key="1">
    <citation type="journal article" date="2023" name="Nat. Plants">
        <title>Single-cell RNA sequencing provides a high-resolution roadmap for understanding the multicellular compartmentation of specialized metabolism.</title>
        <authorList>
            <person name="Sun S."/>
            <person name="Shen X."/>
            <person name="Li Y."/>
            <person name="Li Y."/>
            <person name="Wang S."/>
            <person name="Li R."/>
            <person name="Zhang H."/>
            <person name="Shen G."/>
            <person name="Guo B."/>
            <person name="Wei J."/>
            <person name="Xu J."/>
            <person name="St-Pierre B."/>
            <person name="Chen S."/>
            <person name="Sun C."/>
        </authorList>
    </citation>
    <scope>NUCLEOTIDE SEQUENCE [LARGE SCALE GENOMIC DNA]</scope>
</reference>
<comment type="caution">
    <text evidence="1">The sequence shown here is derived from an EMBL/GenBank/DDBJ whole genome shotgun (WGS) entry which is preliminary data.</text>
</comment>
<dbReference type="Proteomes" id="UP001060085">
    <property type="component" value="Linkage Group LG07"/>
</dbReference>
<organism evidence="1 2">
    <name type="scientific">Catharanthus roseus</name>
    <name type="common">Madagascar periwinkle</name>
    <name type="synonym">Vinca rosea</name>
    <dbReference type="NCBI Taxonomy" id="4058"/>
    <lineage>
        <taxon>Eukaryota</taxon>
        <taxon>Viridiplantae</taxon>
        <taxon>Streptophyta</taxon>
        <taxon>Embryophyta</taxon>
        <taxon>Tracheophyta</taxon>
        <taxon>Spermatophyta</taxon>
        <taxon>Magnoliopsida</taxon>
        <taxon>eudicotyledons</taxon>
        <taxon>Gunneridae</taxon>
        <taxon>Pentapetalae</taxon>
        <taxon>asterids</taxon>
        <taxon>lamiids</taxon>
        <taxon>Gentianales</taxon>
        <taxon>Apocynaceae</taxon>
        <taxon>Rauvolfioideae</taxon>
        <taxon>Vinceae</taxon>
        <taxon>Catharanthinae</taxon>
        <taxon>Catharanthus</taxon>
    </lineage>
</organism>
<sequence length="382" mass="44796">MYGKKNYRREYENTMKAMILVPILMKDITLVLIVGTIVMEGGEFWRAKQESRGRLSYNSIKIISFFPSNSYLCFEIYFKEIKLFSLGFIEHRDHFTFLKSLGTDLERRYFIGFNPIYCAIPRVDDYDFNSANCVSYVLGVEDRRSMGKEFGPILEDLSISLSLNPFSLCYDVSLEELKWLVKERTESERLDCYCVRLIHCSEGLIEILPYSAKSVLLFLIYFWHPNISVPLFHKSRSSSFENGRLVFRNCMIDLFTCELVVDIDHTLKYAFLEKQLLTLVDKHDALFAYPLLSLECLDDFHSIVPFNAPLSNIARVLWFLRRMDSRTNSFKGRADGMTRDTQETVELLQGQVTRAMARRMEEEHQRKIVVFEKMIEDSAWQK</sequence>
<keyword evidence="2" id="KW-1185">Reference proteome</keyword>